<dbReference type="PRINTS" id="PR00364">
    <property type="entry name" value="DISEASERSIST"/>
</dbReference>
<dbReference type="PANTHER" id="PTHR47691:SF3">
    <property type="entry name" value="HTH-TYPE TRANSCRIPTIONAL REGULATOR RV0890C-RELATED"/>
    <property type="match status" value="1"/>
</dbReference>
<dbReference type="Gene3D" id="1.10.10.10">
    <property type="entry name" value="Winged helix-like DNA-binding domain superfamily/Winged helix DNA-binding domain"/>
    <property type="match status" value="1"/>
</dbReference>
<dbReference type="PROSITE" id="PS00622">
    <property type="entry name" value="HTH_LUXR_1"/>
    <property type="match status" value="1"/>
</dbReference>
<dbReference type="GO" id="GO:0006355">
    <property type="term" value="P:regulation of DNA-templated transcription"/>
    <property type="evidence" value="ECO:0007669"/>
    <property type="project" value="InterPro"/>
</dbReference>
<keyword evidence="3" id="KW-1185">Reference proteome</keyword>
<dbReference type="AlphaFoldDB" id="A0A563EW24"/>
<gene>
    <name evidence="2" type="ORF">FKR81_13710</name>
</gene>
<dbReference type="CDD" id="cd06170">
    <property type="entry name" value="LuxR_C_like"/>
    <property type="match status" value="1"/>
</dbReference>
<evidence type="ECO:0000313" key="3">
    <source>
        <dbReference type="Proteomes" id="UP000316639"/>
    </source>
</evidence>
<dbReference type="RefSeq" id="WP_146351776.1">
    <property type="nucleotide sequence ID" value="NZ_VOBR01000007.1"/>
</dbReference>
<organism evidence="2 3">
    <name type="scientific">Lentzea tibetensis</name>
    <dbReference type="NCBI Taxonomy" id="2591470"/>
    <lineage>
        <taxon>Bacteria</taxon>
        <taxon>Bacillati</taxon>
        <taxon>Actinomycetota</taxon>
        <taxon>Actinomycetes</taxon>
        <taxon>Pseudonocardiales</taxon>
        <taxon>Pseudonocardiaceae</taxon>
        <taxon>Lentzea</taxon>
    </lineage>
</organism>
<dbReference type="OrthoDB" id="499349at2"/>
<dbReference type="SMART" id="SM00421">
    <property type="entry name" value="HTH_LUXR"/>
    <property type="match status" value="1"/>
</dbReference>
<sequence length="770" mass="82351">MAARRCEACGVPLQPRGGRPARYCSGTCRQRAHRQRRQPDTPLDGLIGREQDLIGVRALARSNRLVTLVGPGGVGKTRLALELVRGDEQARFVELDSVTDVLPAVAAAFGADERGGARMIDALVASLSTKVLLVLDNCEHLADPCALLVDELLRRCPGLRVIATSREALRIRGEVVYRLSELSLPAENASDRTDVLRSDAVQLFVSRAQAADPLLELTDENVPVAGQICRRLDGLPLAIELAARRAGALSFEQILAGLHEQLLTDGDRTAPVRHRELAATIGWSHRLLSDEERAVFRRLAVLSGGFDLAGAVAVCAFDGISPDLVGRLVCNLEAKSLVVRMRDAGRFRQLNLIRAYAFDRLVEAGELGLAQDRAADWLVGVAGPVCGTLVLGEELGRELCREQENLVAAVAHATDERHAVLAVGLVRCWYRQGNLTPARQLISEVLARLPASDLRGDVLSLAAVLACLQADHVSGAPLAEEAVRLARRRQCPAGLANALDARALALLCGGRQAEAVAAYWECLDVVESLGRPVDAAIARNRLAWALVQSGQVDAAAEVLGDAVDVLRAEATPQHYAAVMHTHGAIRLVAGEWDAAESAFTEALEASQPRSPLLLHSLEGLAVTAAAAGNAKRALRIAAAAARGRSRSQREPEAYWRGVVTEATTRARTRLTGAAAAAAEAAGRRMRDDELVAYALRRTASATRGPLSPRELEIASLIAAGLTNREIATRLAVSIGTVATHLNSIRDKLGLRSRTGIALWVNETGFRDVNA</sequence>
<accession>A0A563EW24</accession>
<comment type="caution">
    <text evidence="2">The sequence shown here is derived from an EMBL/GenBank/DDBJ whole genome shotgun (WGS) entry which is preliminary data.</text>
</comment>
<dbReference type="Proteomes" id="UP000316639">
    <property type="component" value="Unassembled WGS sequence"/>
</dbReference>
<dbReference type="SUPFAM" id="SSF46894">
    <property type="entry name" value="C-terminal effector domain of the bipartite response regulators"/>
    <property type="match status" value="1"/>
</dbReference>
<feature type="domain" description="HTH luxR-type" evidence="1">
    <location>
        <begin position="699"/>
        <end position="764"/>
    </location>
</feature>
<dbReference type="SUPFAM" id="SSF48452">
    <property type="entry name" value="TPR-like"/>
    <property type="match status" value="1"/>
</dbReference>
<dbReference type="InterPro" id="IPR000792">
    <property type="entry name" value="Tscrpt_reg_LuxR_C"/>
</dbReference>
<dbReference type="InterPro" id="IPR016032">
    <property type="entry name" value="Sig_transdc_resp-reg_C-effctor"/>
</dbReference>
<name>A0A563EW24_9PSEU</name>
<protein>
    <recommendedName>
        <fullName evidence="1">HTH luxR-type domain-containing protein</fullName>
    </recommendedName>
</protein>
<proteinExistence type="predicted"/>
<dbReference type="PRINTS" id="PR00038">
    <property type="entry name" value="HTHLUXR"/>
</dbReference>
<dbReference type="Gene3D" id="1.25.40.10">
    <property type="entry name" value="Tetratricopeptide repeat domain"/>
    <property type="match status" value="1"/>
</dbReference>
<dbReference type="Pfam" id="PF00196">
    <property type="entry name" value="GerE"/>
    <property type="match status" value="1"/>
</dbReference>
<dbReference type="SMART" id="SM00382">
    <property type="entry name" value="AAA"/>
    <property type="match status" value="1"/>
</dbReference>
<evidence type="ECO:0000259" key="1">
    <source>
        <dbReference type="PROSITE" id="PS50043"/>
    </source>
</evidence>
<dbReference type="InterPro" id="IPR027417">
    <property type="entry name" value="P-loop_NTPase"/>
</dbReference>
<dbReference type="InterPro" id="IPR036388">
    <property type="entry name" value="WH-like_DNA-bd_sf"/>
</dbReference>
<dbReference type="Gene3D" id="3.40.50.300">
    <property type="entry name" value="P-loop containing nucleotide triphosphate hydrolases"/>
    <property type="match status" value="1"/>
</dbReference>
<dbReference type="InterPro" id="IPR003593">
    <property type="entry name" value="AAA+_ATPase"/>
</dbReference>
<dbReference type="EMBL" id="VOBR01000007">
    <property type="protein sequence ID" value="TWP51896.1"/>
    <property type="molecule type" value="Genomic_DNA"/>
</dbReference>
<dbReference type="PROSITE" id="PS50043">
    <property type="entry name" value="HTH_LUXR_2"/>
    <property type="match status" value="1"/>
</dbReference>
<dbReference type="GO" id="GO:0003677">
    <property type="term" value="F:DNA binding"/>
    <property type="evidence" value="ECO:0007669"/>
    <property type="project" value="InterPro"/>
</dbReference>
<evidence type="ECO:0000313" key="2">
    <source>
        <dbReference type="EMBL" id="TWP51896.1"/>
    </source>
</evidence>
<dbReference type="SUPFAM" id="SSF52540">
    <property type="entry name" value="P-loop containing nucleoside triphosphate hydrolases"/>
    <property type="match status" value="1"/>
</dbReference>
<dbReference type="InterPro" id="IPR011990">
    <property type="entry name" value="TPR-like_helical_dom_sf"/>
</dbReference>
<reference evidence="2 3" key="1">
    <citation type="submission" date="2019-07" db="EMBL/GenBank/DDBJ databases">
        <title>Lentzea xizangensis sp. nov., isolated from Qinghai-Tibetan Plateau Soils.</title>
        <authorList>
            <person name="Huang J."/>
        </authorList>
    </citation>
    <scope>NUCLEOTIDE SEQUENCE [LARGE SCALE GENOMIC DNA]</scope>
    <source>
        <strain evidence="2 3">FXJ1.1311</strain>
    </source>
</reference>
<dbReference type="PANTHER" id="PTHR47691">
    <property type="entry name" value="REGULATOR-RELATED"/>
    <property type="match status" value="1"/>
</dbReference>